<comment type="caution">
    <text evidence="4">The sequence shown here is derived from an EMBL/GenBank/DDBJ whole genome shotgun (WGS) entry which is preliminary data.</text>
</comment>
<name>A0AAV6Q3Z6_SOLSE</name>
<dbReference type="PANTHER" id="PTHR13742:SF8">
    <property type="entry name" value="RETINOBLASTOMA-LIKE PROTEIN 2"/>
    <property type="match status" value="1"/>
</dbReference>
<dbReference type="SMART" id="SM01368">
    <property type="entry name" value="RB_A"/>
    <property type="match status" value="1"/>
</dbReference>
<feature type="compositionally biased region" description="Low complexity" evidence="1">
    <location>
        <begin position="408"/>
        <end position="418"/>
    </location>
</feature>
<dbReference type="PANTHER" id="PTHR13742">
    <property type="entry name" value="RETINOBLASTOMA-ASSOCIATED PROTEIN RB -RELATED"/>
    <property type="match status" value="1"/>
</dbReference>
<dbReference type="AlphaFoldDB" id="A0AAV6Q3Z6"/>
<gene>
    <name evidence="4" type="ORF">JOB18_038735</name>
</gene>
<dbReference type="InterPro" id="IPR028309">
    <property type="entry name" value="RB_fam"/>
</dbReference>
<dbReference type="Pfam" id="PF01858">
    <property type="entry name" value="RB_A"/>
    <property type="match status" value="1"/>
</dbReference>
<dbReference type="GO" id="GO:0030154">
    <property type="term" value="P:cell differentiation"/>
    <property type="evidence" value="ECO:0007669"/>
    <property type="project" value="TreeGrafter"/>
</dbReference>
<dbReference type="Proteomes" id="UP000693946">
    <property type="component" value="Linkage Group LG7"/>
</dbReference>
<dbReference type="InterPro" id="IPR013763">
    <property type="entry name" value="Cyclin-like_dom"/>
</dbReference>
<dbReference type="InterPro" id="IPR002720">
    <property type="entry name" value="RB_A"/>
</dbReference>
<feature type="domain" description="Cyclin-like" evidence="2">
    <location>
        <begin position="239"/>
        <end position="322"/>
    </location>
</feature>
<accession>A0AAV6Q3Z6</accession>
<keyword evidence="5" id="KW-1185">Reference proteome</keyword>
<feature type="compositionally biased region" description="Polar residues" evidence="1">
    <location>
        <begin position="331"/>
        <end position="340"/>
    </location>
</feature>
<organism evidence="4 5">
    <name type="scientific">Solea senegalensis</name>
    <name type="common">Senegalese sole</name>
    <dbReference type="NCBI Taxonomy" id="28829"/>
    <lineage>
        <taxon>Eukaryota</taxon>
        <taxon>Metazoa</taxon>
        <taxon>Chordata</taxon>
        <taxon>Craniata</taxon>
        <taxon>Vertebrata</taxon>
        <taxon>Euteleostomi</taxon>
        <taxon>Actinopterygii</taxon>
        <taxon>Neopterygii</taxon>
        <taxon>Teleostei</taxon>
        <taxon>Neoteleostei</taxon>
        <taxon>Acanthomorphata</taxon>
        <taxon>Carangaria</taxon>
        <taxon>Pleuronectiformes</taxon>
        <taxon>Pleuronectoidei</taxon>
        <taxon>Soleidae</taxon>
        <taxon>Solea</taxon>
    </lineage>
</organism>
<evidence type="ECO:0000259" key="2">
    <source>
        <dbReference type="SMART" id="SM00385"/>
    </source>
</evidence>
<sequence>MATVPQKQRFGPSDRLLAMFRTCSTNPTEDIKARLKLMLHTFLLHHRDILGDEKTKELAVRCCWEAGFWYYKILENLICQEQQRRPICDISVVLETHLVQSCLVACCLEISVCSNRLPCDLPLLLHILKMESYHFWRVIELVLRAEVGLPHTVMRHLFQVEEKVVEALAWTSNSLLWEEVRANAGNFPTCQQVMPPAQLEDPNATDLQPDPNPQGGVNRSQRSSPLHLFARKVYSLMSRRLRQLCSTLKVPDDLRLKIWTCFEFSLVNCTHLMVNRHLDQLLMCAIYIIAKITRMEISFKCIMKCYKSQPHTSRSVCKDVLISGRHVDNAPQNCGDHNNSPPTPDSPSAHYLGPFQERRGNLIYFYNQAYVAQMQHFAKQFARPFGVDTPPLSPYPRQRNASPRRRQLSSSPSISVSPYNRGTASPQTSGLCYYFNRSHPECLRDINNMIKTGRSPAKRCYAVSLGNVEEDCPSAKRPRLDDQSAWQRRLRDVADDRAVSGNQDLRGYKA</sequence>
<dbReference type="GO" id="GO:0006357">
    <property type="term" value="P:regulation of transcription by RNA polymerase II"/>
    <property type="evidence" value="ECO:0007669"/>
    <property type="project" value="InterPro"/>
</dbReference>
<evidence type="ECO:0000313" key="5">
    <source>
        <dbReference type="Proteomes" id="UP000693946"/>
    </source>
</evidence>
<dbReference type="EMBL" id="JAGKHQ010000019">
    <property type="protein sequence ID" value="KAG7483075.1"/>
    <property type="molecule type" value="Genomic_DNA"/>
</dbReference>
<dbReference type="GO" id="GO:0000785">
    <property type="term" value="C:chromatin"/>
    <property type="evidence" value="ECO:0007669"/>
    <property type="project" value="TreeGrafter"/>
</dbReference>
<feature type="region of interest" description="Disordered" evidence="1">
    <location>
        <begin position="201"/>
        <end position="221"/>
    </location>
</feature>
<dbReference type="GO" id="GO:0005667">
    <property type="term" value="C:transcription regulator complex"/>
    <property type="evidence" value="ECO:0007669"/>
    <property type="project" value="TreeGrafter"/>
</dbReference>
<feature type="region of interest" description="Disordered" evidence="1">
    <location>
        <begin position="389"/>
        <end position="426"/>
    </location>
</feature>
<dbReference type="GO" id="GO:2000134">
    <property type="term" value="P:negative regulation of G1/S transition of mitotic cell cycle"/>
    <property type="evidence" value="ECO:0007669"/>
    <property type="project" value="TreeGrafter"/>
</dbReference>
<evidence type="ECO:0000313" key="4">
    <source>
        <dbReference type="EMBL" id="KAG7483075.1"/>
    </source>
</evidence>
<dbReference type="Pfam" id="PF01857">
    <property type="entry name" value="RB_B"/>
    <property type="match status" value="1"/>
</dbReference>
<proteinExistence type="predicted"/>
<dbReference type="GO" id="GO:0000977">
    <property type="term" value="F:RNA polymerase II transcription regulatory region sequence-specific DNA binding"/>
    <property type="evidence" value="ECO:0007669"/>
    <property type="project" value="TreeGrafter"/>
</dbReference>
<reference evidence="4 5" key="1">
    <citation type="journal article" date="2021" name="Sci. Rep.">
        <title>Chromosome anchoring in Senegalese sole (Solea senegalensis) reveals sex-associated markers and genome rearrangements in flatfish.</title>
        <authorList>
            <person name="Guerrero-Cozar I."/>
            <person name="Gomez-Garrido J."/>
            <person name="Berbel C."/>
            <person name="Martinez-Blanch J.F."/>
            <person name="Alioto T."/>
            <person name="Claros M.G."/>
            <person name="Gagnaire P.A."/>
            <person name="Manchado M."/>
        </authorList>
    </citation>
    <scope>NUCLEOTIDE SEQUENCE [LARGE SCALE GENOMIC DNA]</scope>
    <source>
        <strain evidence="4">Sse05_10M</strain>
    </source>
</reference>
<dbReference type="GO" id="GO:0005634">
    <property type="term" value="C:nucleus"/>
    <property type="evidence" value="ECO:0007669"/>
    <property type="project" value="InterPro"/>
</dbReference>
<dbReference type="SMART" id="SM00385">
    <property type="entry name" value="CYCLIN"/>
    <property type="match status" value="1"/>
</dbReference>
<dbReference type="InterPro" id="IPR002719">
    <property type="entry name" value="RB_B"/>
</dbReference>
<evidence type="ECO:0000256" key="1">
    <source>
        <dbReference type="SAM" id="MobiDB-lite"/>
    </source>
</evidence>
<feature type="domain" description="Retinoblastoma-associated protein A-box" evidence="3">
    <location>
        <begin position="4"/>
        <end position="180"/>
    </location>
</feature>
<evidence type="ECO:0000259" key="3">
    <source>
        <dbReference type="SMART" id="SM01368"/>
    </source>
</evidence>
<feature type="region of interest" description="Disordered" evidence="1">
    <location>
        <begin position="331"/>
        <end position="351"/>
    </location>
</feature>
<protein>
    <submittedName>
        <fullName evidence="4">Retinoblastoma 2 isoform X1</fullName>
    </submittedName>
</protein>